<dbReference type="SUPFAM" id="SSF55729">
    <property type="entry name" value="Acyl-CoA N-acyltransferases (Nat)"/>
    <property type="match status" value="1"/>
</dbReference>
<proteinExistence type="predicted"/>
<name>A0A261U2U1_9BORD</name>
<sequence length="191" mass="20686">MSLEHKPVANGVEYRLLNHADVAVFRVLRAQMLADSPESFMSSLEDEAVLSEADWSARVGPNDGALIVGAFVAGELKGSAGVFRHRGKKAMHKATIWGVYVHPDLRGKGAARALVTAAIAHTRKLPGIRQITLNVTASNTVAFQLYSSLGFQLCGEESDSLCIDGKFYADRHMFLRLVDPATAPAPFQHQA</sequence>
<evidence type="ECO:0000256" key="1">
    <source>
        <dbReference type="ARBA" id="ARBA00022679"/>
    </source>
</evidence>
<dbReference type="Proteomes" id="UP000216885">
    <property type="component" value="Unassembled WGS sequence"/>
</dbReference>
<keyword evidence="1" id="KW-0808">Transferase</keyword>
<dbReference type="InterPro" id="IPR000182">
    <property type="entry name" value="GNAT_dom"/>
</dbReference>
<dbReference type="Pfam" id="PF00583">
    <property type="entry name" value="Acetyltransf_1"/>
    <property type="match status" value="1"/>
</dbReference>
<dbReference type="EMBL" id="NEVQ01000013">
    <property type="protein sequence ID" value="OZI56268.1"/>
    <property type="molecule type" value="Genomic_DNA"/>
</dbReference>
<dbReference type="RefSeq" id="WP_094838018.1">
    <property type="nucleotide sequence ID" value="NZ_NEVQ01000013.1"/>
</dbReference>
<organism evidence="4 5">
    <name type="scientific">Bordetella genomosp. 4</name>
    <dbReference type="NCBI Taxonomy" id="463044"/>
    <lineage>
        <taxon>Bacteria</taxon>
        <taxon>Pseudomonadati</taxon>
        <taxon>Pseudomonadota</taxon>
        <taxon>Betaproteobacteria</taxon>
        <taxon>Burkholderiales</taxon>
        <taxon>Alcaligenaceae</taxon>
        <taxon>Bordetella</taxon>
    </lineage>
</organism>
<evidence type="ECO:0000256" key="2">
    <source>
        <dbReference type="ARBA" id="ARBA00023315"/>
    </source>
</evidence>
<dbReference type="PANTHER" id="PTHR43877">
    <property type="entry name" value="AMINOALKYLPHOSPHONATE N-ACETYLTRANSFERASE-RELATED-RELATED"/>
    <property type="match status" value="1"/>
</dbReference>
<dbReference type="AlphaFoldDB" id="A0A261U2U1"/>
<dbReference type="Gene3D" id="3.40.630.30">
    <property type="match status" value="1"/>
</dbReference>
<keyword evidence="2" id="KW-0012">Acyltransferase</keyword>
<evidence type="ECO:0000313" key="4">
    <source>
        <dbReference type="EMBL" id="OZI56268.1"/>
    </source>
</evidence>
<dbReference type="InterPro" id="IPR050832">
    <property type="entry name" value="Bact_Acetyltransf"/>
</dbReference>
<dbReference type="InterPro" id="IPR016181">
    <property type="entry name" value="Acyl_CoA_acyltransferase"/>
</dbReference>
<keyword evidence="5" id="KW-1185">Reference proteome</keyword>
<comment type="caution">
    <text evidence="4">The sequence shown here is derived from an EMBL/GenBank/DDBJ whole genome shotgun (WGS) entry which is preliminary data.</text>
</comment>
<evidence type="ECO:0000259" key="3">
    <source>
        <dbReference type="PROSITE" id="PS51186"/>
    </source>
</evidence>
<gene>
    <name evidence="4" type="ORF">CAL20_12570</name>
</gene>
<dbReference type="CDD" id="cd04301">
    <property type="entry name" value="NAT_SF"/>
    <property type="match status" value="1"/>
</dbReference>
<dbReference type="GO" id="GO:0016747">
    <property type="term" value="F:acyltransferase activity, transferring groups other than amino-acyl groups"/>
    <property type="evidence" value="ECO:0007669"/>
    <property type="project" value="InterPro"/>
</dbReference>
<protein>
    <recommendedName>
        <fullName evidence="3">N-acetyltransferase domain-containing protein</fullName>
    </recommendedName>
</protein>
<evidence type="ECO:0000313" key="5">
    <source>
        <dbReference type="Proteomes" id="UP000216885"/>
    </source>
</evidence>
<reference evidence="4 5" key="1">
    <citation type="submission" date="2017-05" db="EMBL/GenBank/DDBJ databases">
        <title>Complete and WGS of Bordetella genogroups.</title>
        <authorList>
            <person name="Spilker T."/>
            <person name="LiPuma J."/>
        </authorList>
    </citation>
    <scope>NUCLEOTIDE SEQUENCE [LARGE SCALE GENOMIC DNA]</scope>
    <source>
        <strain evidence="4 5">AU9919</strain>
    </source>
</reference>
<feature type="domain" description="N-acetyltransferase" evidence="3">
    <location>
        <begin position="12"/>
        <end position="180"/>
    </location>
</feature>
<accession>A0A261U2U1</accession>
<dbReference type="PROSITE" id="PS51186">
    <property type="entry name" value="GNAT"/>
    <property type="match status" value="1"/>
</dbReference>